<sequence>MSAILHATLTTNLLDSMLVQNVTVTRF</sequence>
<protein>
    <submittedName>
        <fullName evidence="1">Uncharacterized protein</fullName>
    </submittedName>
</protein>
<organism evidence="1">
    <name type="scientific">Anguilla anguilla</name>
    <name type="common">European freshwater eel</name>
    <name type="synonym">Muraena anguilla</name>
    <dbReference type="NCBI Taxonomy" id="7936"/>
    <lineage>
        <taxon>Eukaryota</taxon>
        <taxon>Metazoa</taxon>
        <taxon>Chordata</taxon>
        <taxon>Craniata</taxon>
        <taxon>Vertebrata</taxon>
        <taxon>Euteleostomi</taxon>
        <taxon>Actinopterygii</taxon>
        <taxon>Neopterygii</taxon>
        <taxon>Teleostei</taxon>
        <taxon>Anguilliformes</taxon>
        <taxon>Anguillidae</taxon>
        <taxon>Anguilla</taxon>
    </lineage>
</organism>
<proteinExistence type="predicted"/>
<dbReference type="AlphaFoldDB" id="A0A0E9VNI5"/>
<reference evidence="1" key="2">
    <citation type="journal article" date="2015" name="Fish Shellfish Immunol.">
        <title>Early steps in the European eel (Anguilla anguilla)-Vibrio vulnificus interaction in the gills: Role of the RtxA13 toxin.</title>
        <authorList>
            <person name="Callol A."/>
            <person name="Pajuelo D."/>
            <person name="Ebbesson L."/>
            <person name="Teles M."/>
            <person name="MacKenzie S."/>
            <person name="Amaro C."/>
        </authorList>
    </citation>
    <scope>NUCLEOTIDE SEQUENCE</scope>
</reference>
<name>A0A0E9VNI5_ANGAN</name>
<evidence type="ECO:0000313" key="1">
    <source>
        <dbReference type="EMBL" id="JAH79694.1"/>
    </source>
</evidence>
<dbReference type="EMBL" id="GBXM01028883">
    <property type="protein sequence ID" value="JAH79694.1"/>
    <property type="molecule type" value="Transcribed_RNA"/>
</dbReference>
<accession>A0A0E9VNI5</accession>
<reference evidence="1" key="1">
    <citation type="submission" date="2014-11" db="EMBL/GenBank/DDBJ databases">
        <authorList>
            <person name="Amaro Gonzalez C."/>
        </authorList>
    </citation>
    <scope>NUCLEOTIDE SEQUENCE</scope>
</reference>